<evidence type="ECO:0000256" key="5">
    <source>
        <dbReference type="ARBA" id="ARBA00023136"/>
    </source>
</evidence>
<comment type="subcellular location">
    <subcellularLocation>
        <location evidence="1">Membrane</location>
    </subcellularLocation>
</comment>
<dbReference type="SUPFAM" id="SSF49562">
    <property type="entry name" value="C2 domain (Calcium/lipid-binding domain, CaLB)"/>
    <property type="match status" value="5"/>
</dbReference>
<dbReference type="PANTHER" id="PTHR46980:SF2">
    <property type="entry name" value="TRICALBIN-1-RELATED"/>
    <property type="match status" value="1"/>
</dbReference>
<dbReference type="PANTHER" id="PTHR46980">
    <property type="entry name" value="TRICALBIN-1-RELATED"/>
    <property type="match status" value="1"/>
</dbReference>
<dbReference type="CDD" id="cd00030">
    <property type="entry name" value="C2"/>
    <property type="match status" value="1"/>
</dbReference>
<evidence type="ECO:0000313" key="10">
    <source>
        <dbReference type="Proteomes" id="UP000242146"/>
    </source>
</evidence>
<evidence type="ECO:0000313" key="9">
    <source>
        <dbReference type="EMBL" id="ORX59741.1"/>
    </source>
</evidence>
<evidence type="ECO:0000259" key="7">
    <source>
        <dbReference type="PROSITE" id="PS50004"/>
    </source>
</evidence>
<evidence type="ECO:0000256" key="3">
    <source>
        <dbReference type="ARBA" id="ARBA00023055"/>
    </source>
</evidence>
<organism evidence="9 10">
    <name type="scientific">Hesseltinella vesiculosa</name>
    <dbReference type="NCBI Taxonomy" id="101127"/>
    <lineage>
        <taxon>Eukaryota</taxon>
        <taxon>Fungi</taxon>
        <taxon>Fungi incertae sedis</taxon>
        <taxon>Mucoromycota</taxon>
        <taxon>Mucoromycotina</taxon>
        <taxon>Mucoromycetes</taxon>
        <taxon>Mucorales</taxon>
        <taxon>Cunninghamellaceae</taxon>
        <taxon>Hesseltinella</taxon>
    </lineage>
</organism>
<reference evidence="9 10" key="1">
    <citation type="submission" date="2016-07" db="EMBL/GenBank/DDBJ databases">
        <title>Pervasive Adenine N6-methylation of Active Genes in Fungi.</title>
        <authorList>
            <consortium name="DOE Joint Genome Institute"/>
            <person name="Mondo S.J."/>
            <person name="Dannebaum R.O."/>
            <person name="Kuo R.C."/>
            <person name="Labutti K."/>
            <person name="Haridas S."/>
            <person name="Kuo A."/>
            <person name="Salamov A."/>
            <person name="Ahrendt S.R."/>
            <person name="Lipzen A."/>
            <person name="Sullivan W."/>
            <person name="Andreopoulos W.B."/>
            <person name="Clum A."/>
            <person name="Lindquist E."/>
            <person name="Daum C."/>
            <person name="Ramamoorthy G.K."/>
            <person name="Gryganskyi A."/>
            <person name="Culley D."/>
            <person name="Magnuson J.K."/>
            <person name="James T.Y."/>
            <person name="O'Malley M.A."/>
            <person name="Stajich J.E."/>
            <person name="Spatafora J.W."/>
            <person name="Visel A."/>
            <person name="Grigoriev I.V."/>
        </authorList>
    </citation>
    <scope>NUCLEOTIDE SEQUENCE [LARGE SCALE GENOMIC DNA]</scope>
    <source>
        <strain evidence="9 10">NRRL 3301</strain>
    </source>
</reference>
<evidence type="ECO:0000259" key="8">
    <source>
        <dbReference type="PROSITE" id="PS51847"/>
    </source>
</evidence>
<evidence type="ECO:0008006" key="11">
    <source>
        <dbReference type="Google" id="ProtNLM"/>
    </source>
</evidence>
<evidence type="ECO:0000256" key="4">
    <source>
        <dbReference type="ARBA" id="ARBA00023121"/>
    </source>
</evidence>
<dbReference type="PIRSF" id="PIRSF037232">
    <property type="entry name" value="Tricalbin"/>
    <property type="match status" value="1"/>
</dbReference>
<gene>
    <name evidence="9" type="ORF">DM01DRAFT_1333202</name>
</gene>
<dbReference type="GO" id="GO:0006869">
    <property type="term" value="P:lipid transport"/>
    <property type="evidence" value="ECO:0007669"/>
    <property type="project" value="UniProtKB-KW"/>
</dbReference>
<feature type="region of interest" description="Disordered" evidence="6">
    <location>
        <begin position="1"/>
        <end position="28"/>
    </location>
</feature>
<feature type="compositionally biased region" description="Basic and acidic residues" evidence="6">
    <location>
        <begin position="1"/>
        <end position="12"/>
    </location>
</feature>
<dbReference type="SMART" id="SM00239">
    <property type="entry name" value="C2"/>
    <property type="match status" value="5"/>
</dbReference>
<dbReference type="STRING" id="101127.A0A1X2GSZ3"/>
<feature type="domain" description="C2" evidence="7">
    <location>
        <begin position="540"/>
        <end position="657"/>
    </location>
</feature>
<dbReference type="GO" id="GO:0061817">
    <property type="term" value="P:endoplasmic reticulum-plasma membrane tethering"/>
    <property type="evidence" value="ECO:0007669"/>
    <property type="project" value="InterPro"/>
</dbReference>
<proteinExistence type="predicted"/>
<dbReference type="EMBL" id="MCGT01000005">
    <property type="protein sequence ID" value="ORX59741.1"/>
    <property type="molecule type" value="Genomic_DNA"/>
</dbReference>
<dbReference type="PROSITE" id="PS51847">
    <property type="entry name" value="SMP"/>
    <property type="match status" value="1"/>
</dbReference>
<evidence type="ECO:0000256" key="1">
    <source>
        <dbReference type="ARBA" id="ARBA00004370"/>
    </source>
</evidence>
<dbReference type="PROSITE" id="PS50004">
    <property type="entry name" value="C2"/>
    <property type="match status" value="5"/>
</dbReference>
<feature type="domain" description="C2" evidence="7">
    <location>
        <begin position="1234"/>
        <end position="1351"/>
    </location>
</feature>
<sequence>MSESTTKKDKQKSPTTSPRLAPVPNKKLVPADLLPDIHTLKGSPGIQTELASHDASAIQQTVTQAEFKPTSDPLRPNIAGQFVTLAKHPEWYRVGWQSMLASANKPPSTAITTYLDEVLPNVMYGEWYHNVIVLLLTAIASWCLAKWGSSIGTVLVACLCLATYYQASMRRFRVNARDDIQRELAKIKLEADEEPVEWINSFLQKFWLIFEPVLSALVVENLDTVINAYLPGFIDSVKLTTFTLGTKPFRVESVKTYKNTDPDTVCMDWKVSFTPNDLSDVTVEEAQHKVNPRITILVRFGRGTIGTAMPCLVEDMTFSGHMRVKIKFIARFPFAKLVDVCFLEKPTFDYVLKPLGTDNFGFDVNYIPGLYSFIREQVHAILGPMLYSPNTFTLDLEKLMAGEFDMTQANGLVAVTIYNCSTIRHVDHLLQGLPSTYIRFYLDHGQELGRTSCKDQTKQPQWNETHFLMVNNLSAQLCMELRSHYPNIKDRRLATAQFDLRQMDDQDHREQEGLDLLMLNSGKSVSDLRLDIRYLPVSKPVKRLDGTVEPALESNSGILRTSVIACRDLNLAGRPSTFVRVIVNGTEKFKTPVVKRSISPAFASSGEIVVLDKTEVHVRVELWSEDAKPTLAGVQASSLTDLMRLQETQGGWWPLTHDSQVIGQIHLVFEWKPVVMTGLADRVMGRQGFEQPPIGTIRFTFWEAKDLRNVEAVTNGKSDPYVRVLSGHQVRGRTEVIDNNLNPEWGESLYVPVHSTKENLVLEVMDWNARSPDKSLGVTTVTMSDMVRHCVGDQSVDPDRWYEAAQGPINKWAPLRSMNRRVSKGELFYRMEFLPVLTLPPSVPLSAKDLLGNYVSYTPDDLVDVACYTAGVLRVKIHEVQLPTNTYAFCQMAADSLLPQFKTSKLRGQNLAFDQIGDVFVKELDFSRVGIEIKPASANEKDDRRIGYWVSSASAIVKHIQEWRRLHQHETADDKPAWDAEGTWYDLLGTGQGDGQIRLSFDYVPCSNYVLNPDESLDNQGNLTCTLIKATNLKAADKSGTSDPYVIFTVNGERLHKSAMIKKTLNPVWKNEVFSVPIPSRVTASLRIEVFDWNQIKGDYPIGSGGITLRGDNVESFSTRELEIPLDGVAGVRGSVFVRFLWHPRLLTNKKSSTSSVLGDSETYASPAVALEPSRASIDGRRLSMDSNISAGATSLGAAADQLYYQQEGDSHHEREISNNSAAASSIQGDAASLLDADHTTLISDAHGVEGNVTIKIVEARGLRGVDKSGTSDPFTRVRVDNHNVFRTRVIKKTLRPEWNETFVQPVTGAPIVFDFKVKDHNRLHNDVDLGQCHFNIWDLVQPGHSFDQWLPLYPQESGEIHLRIDVEPSSQDRSP</sequence>
<accession>A0A1X2GSZ3</accession>
<dbReference type="Pfam" id="PF25669">
    <property type="entry name" value="SMP_MUG190-like"/>
    <property type="match status" value="2"/>
</dbReference>
<dbReference type="InterPro" id="IPR000008">
    <property type="entry name" value="C2_dom"/>
</dbReference>
<keyword evidence="2" id="KW-0813">Transport</keyword>
<dbReference type="InterPro" id="IPR035892">
    <property type="entry name" value="C2_domain_sf"/>
</dbReference>
<dbReference type="GO" id="GO:0016020">
    <property type="term" value="C:membrane"/>
    <property type="evidence" value="ECO:0007669"/>
    <property type="project" value="UniProtKB-SubCell"/>
</dbReference>
<dbReference type="GO" id="GO:0071944">
    <property type="term" value="C:cell periphery"/>
    <property type="evidence" value="ECO:0007669"/>
    <property type="project" value="UniProtKB-ARBA"/>
</dbReference>
<dbReference type="InterPro" id="IPR017147">
    <property type="entry name" value="Tricalbin"/>
</dbReference>
<dbReference type="InterPro" id="IPR056910">
    <property type="entry name" value="TCB1-3_C2"/>
</dbReference>
<dbReference type="Pfam" id="PF00168">
    <property type="entry name" value="C2"/>
    <property type="match status" value="5"/>
</dbReference>
<dbReference type="OrthoDB" id="1029639at2759"/>
<feature type="domain" description="C2" evidence="7">
    <location>
        <begin position="993"/>
        <end position="1122"/>
    </location>
</feature>
<comment type="caution">
    <text evidence="9">The sequence shown here is derived from an EMBL/GenBank/DDBJ whole genome shotgun (WGS) entry which is preliminary data.</text>
</comment>
<dbReference type="CDD" id="cd21678">
    <property type="entry name" value="SMP_TCB"/>
    <property type="match status" value="1"/>
</dbReference>
<protein>
    <recommendedName>
        <fullName evidence="11">C2 domain-containing protein</fullName>
    </recommendedName>
</protein>
<keyword evidence="4" id="KW-0446">Lipid-binding</keyword>
<name>A0A1X2GSZ3_9FUNG</name>
<evidence type="ECO:0000256" key="2">
    <source>
        <dbReference type="ARBA" id="ARBA00022448"/>
    </source>
</evidence>
<feature type="domain" description="SMP-LTD" evidence="8">
    <location>
        <begin position="192"/>
        <end position="397"/>
    </location>
</feature>
<dbReference type="Proteomes" id="UP000242146">
    <property type="component" value="Unassembled WGS sequence"/>
</dbReference>
<dbReference type="GO" id="GO:0008289">
    <property type="term" value="F:lipid binding"/>
    <property type="evidence" value="ECO:0007669"/>
    <property type="project" value="UniProtKB-KW"/>
</dbReference>
<feature type="domain" description="C2" evidence="7">
    <location>
        <begin position="388"/>
        <end position="513"/>
    </location>
</feature>
<dbReference type="Gene3D" id="2.60.40.150">
    <property type="entry name" value="C2 domain"/>
    <property type="match status" value="5"/>
</dbReference>
<keyword evidence="10" id="KW-1185">Reference proteome</keyword>
<evidence type="ECO:0000256" key="6">
    <source>
        <dbReference type="SAM" id="MobiDB-lite"/>
    </source>
</evidence>
<keyword evidence="5" id="KW-0472">Membrane</keyword>
<dbReference type="Pfam" id="PF24920">
    <property type="entry name" value="C2_TCB1"/>
    <property type="match status" value="1"/>
</dbReference>
<dbReference type="InterPro" id="IPR052455">
    <property type="entry name" value="Tricalbin_domain"/>
</dbReference>
<dbReference type="InterPro" id="IPR031468">
    <property type="entry name" value="SMP_LBD"/>
</dbReference>
<keyword evidence="3" id="KW-0445">Lipid transport</keyword>
<feature type="domain" description="C2" evidence="7">
    <location>
        <begin position="678"/>
        <end position="796"/>
    </location>
</feature>